<dbReference type="Proteomes" id="UP001458946">
    <property type="component" value="Unassembled WGS sequence"/>
</dbReference>
<organism evidence="1 2">
    <name type="scientific">Deinococcus xinjiangensis</name>
    <dbReference type="NCBI Taxonomy" id="457454"/>
    <lineage>
        <taxon>Bacteria</taxon>
        <taxon>Thermotogati</taxon>
        <taxon>Deinococcota</taxon>
        <taxon>Deinococci</taxon>
        <taxon>Deinococcales</taxon>
        <taxon>Deinococcaceae</taxon>
        <taxon>Deinococcus</taxon>
    </lineage>
</organism>
<keyword evidence="2" id="KW-1185">Reference proteome</keyword>
<accession>A0ABP9VAV4</accession>
<comment type="caution">
    <text evidence="1">The sequence shown here is derived from an EMBL/GenBank/DDBJ whole genome shotgun (WGS) entry which is preliminary data.</text>
</comment>
<reference evidence="1 2" key="1">
    <citation type="submission" date="2024-02" db="EMBL/GenBank/DDBJ databases">
        <title>Deinococcus xinjiangensis NBRC 107630.</title>
        <authorList>
            <person name="Ichikawa N."/>
            <person name="Katano-Makiyama Y."/>
            <person name="Hidaka K."/>
        </authorList>
    </citation>
    <scope>NUCLEOTIDE SEQUENCE [LARGE SCALE GENOMIC DNA]</scope>
    <source>
        <strain evidence="1 2">NBRC 107630</strain>
    </source>
</reference>
<sequence>MSKTESLALLKHYVALAEIRLQAGERPELLLPLLRLAAQFLEQDEEV</sequence>
<gene>
    <name evidence="1" type="ORF">Dxin01_02138</name>
</gene>
<evidence type="ECO:0000313" key="1">
    <source>
        <dbReference type="EMBL" id="GAA5502394.1"/>
    </source>
</evidence>
<dbReference type="EMBL" id="BAABRN010000022">
    <property type="protein sequence ID" value="GAA5502394.1"/>
    <property type="molecule type" value="Genomic_DNA"/>
</dbReference>
<name>A0ABP9VAV4_9DEIO</name>
<evidence type="ECO:0000313" key="2">
    <source>
        <dbReference type="Proteomes" id="UP001458946"/>
    </source>
</evidence>
<proteinExistence type="predicted"/>
<protein>
    <submittedName>
        <fullName evidence="1">Uncharacterized protein</fullName>
    </submittedName>
</protein>
<dbReference type="RefSeq" id="WP_353542364.1">
    <property type="nucleotide sequence ID" value="NZ_BAABRN010000022.1"/>
</dbReference>